<reference evidence="8" key="1">
    <citation type="submission" date="2021-01" db="EMBL/GenBank/DDBJ databases">
        <title>Modified the classification status of verrucomicrobia.</title>
        <authorList>
            <person name="Feng X."/>
        </authorList>
    </citation>
    <scope>NUCLEOTIDE SEQUENCE</scope>
    <source>
        <strain evidence="8">JCM 18052</strain>
    </source>
</reference>
<evidence type="ECO:0000256" key="6">
    <source>
        <dbReference type="SAM" id="Phobius"/>
    </source>
</evidence>
<feature type="domain" description="Phosphatidylglycerol lysyltransferase C-terminal" evidence="7">
    <location>
        <begin position="537"/>
        <end position="821"/>
    </location>
</feature>
<feature type="transmembrane region" description="Helical" evidence="6">
    <location>
        <begin position="324"/>
        <end position="344"/>
    </location>
</feature>
<comment type="caution">
    <text evidence="8">The sequence shown here is derived from an EMBL/GenBank/DDBJ whole genome shotgun (WGS) entry which is preliminary data.</text>
</comment>
<keyword evidence="5 6" id="KW-0472">Membrane</keyword>
<dbReference type="GO" id="GO:0005886">
    <property type="term" value="C:plasma membrane"/>
    <property type="evidence" value="ECO:0007669"/>
    <property type="project" value="UniProtKB-SubCell"/>
</dbReference>
<dbReference type="Pfam" id="PF09924">
    <property type="entry name" value="LPG_synthase_C"/>
    <property type="match status" value="1"/>
</dbReference>
<dbReference type="Proteomes" id="UP000600139">
    <property type="component" value="Unassembled WGS sequence"/>
</dbReference>
<evidence type="ECO:0000256" key="2">
    <source>
        <dbReference type="ARBA" id="ARBA00022475"/>
    </source>
</evidence>
<dbReference type="InterPro" id="IPR016181">
    <property type="entry name" value="Acyl_CoA_acyltransferase"/>
</dbReference>
<feature type="transmembrane region" description="Helical" evidence="6">
    <location>
        <begin position="167"/>
        <end position="189"/>
    </location>
</feature>
<name>A0A934V9U5_9BACT</name>
<feature type="transmembrane region" description="Helical" evidence="6">
    <location>
        <begin position="54"/>
        <end position="79"/>
    </location>
</feature>
<keyword evidence="2" id="KW-1003">Cell membrane</keyword>
<dbReference type="InterPro" id="IPR024320">
    <property type="entry name" value="LPG_synthase_C"/>
</dbReference>
<dbReference type="InterPro" id="IPR051211">
    <property type="entry name" value="PG_lysyltransferase"/>
</dbReference>
<feature type="transmembrane region" description="Helical" evidence="6">
    <location>
        <begin position="364"/>
        <end position="387"/>
    </location>
</feature>
<dbReference type="NCBIfam" id="NF033480">
    <property type="entry name" value="bifunc_MprF"/>
    <property type="match status" value="1"/>
</dbReference>
<feature type="transmembrane region" description="Helical" evidence="6">
    <location>
        <begin position="201"/>
        <end position="226"/>
    </location>
</feature>
<evidence type="ECO:0000313" key="9">
    <source>
        <dbReference type="Proteomes" id="UP000600139"/>
    </source>
</evidence>
<dbReference type="PANTHER" id="PTHR34697:SF2">
    <property type="entry name" value="PHOSPHATIDYLGLYCEROL LYSYLTRANSFERASE"/>
    <property type="match status" value="1"/>
</dbReference>
<feature type="transmembrane region" description="Helical" evidence="6">
    <location>
        <begin position="447"/>
        <end position="466"/>
    </location>
</feature>
<feature type="transmembrane region" description="Helical" evidence="6">
    <location>
        <begin position="394"/>
        <end position="412"/>
    </location>
</feature>
<feature type="transmembrane region" description="Helical" evidence="6">
    <location>
        <begin position="91"/>
        <end position="115"/>
    </location>
</feature>
<dbReference type="PANTHER" id="PTHR34697">
    <property type="entry name" value="PHOSPHATIDYLGLYCEROL LYSYLTRANSFERASE"/>
    <property type="match status" value="1"/>
</dbReference>
<proteinExistence type="predicted"/>
<dbReference type="AlphaFoldDB" id="A0A934V9U5"/>
<evidence type="ECO:0000256" key="5">
    <source>
        <dbReference type="ARBA" id="ARBA00023136"/>
    </source>
</evidence>
<evidence type="ECO:0000259" key="7">
    <source>
        <dbReference type="Pfam" id="PF09924"/>
    </source>
</evidence>
<protein>
    <submittedName>
        <fullName evidence="8">Bifunctional lysylphosphatidylglycerol flippase/synthetase MprF</fullName>
    </submittedName>
</protein>
<dbReference type="RefSeq" id="WP_200349120.1">
    <property type="nucleotide sequence ID" value="NZ_BAABHZ010000005.1"/>
</dbReference>
<accession>A0A934V9U5</accession>
<evidence type="ECO:0000256" key="3">
    <source>
        <dbReference type="ARBA" id="ARBA00022692"/>
    </source>
</evidence>
<comment type="subcellular location">
    <subcellularLocation>
        <location evidence="1">Cell membrane</location>
        <topology evidence="1">Multi-pass membrane protein</topology>
    </subcellularLocation>
</comment>
<dbReference type="GO" id="GO:0016755">
    <property type="term" value="F:aminoacyltransferase activity"/>
    <property type="evidence" value="ECO:0007669"/>
    <property type="project" value="TreeGrafter"/>
</dbReference>
<feature type="transmembrane region" description="Helical" evidence="6">
    <location>
        <begin position="12"/>
        <end position="34"/>
    </location>
</feature>
<dbReference type="GO" id="GO:0055091">
    <property type="term" value="P:phospholipid homeostasis"/>
    <property type="evidence" value="ECO:0007669"/>
    <property type="project" value="TreeGrafter"/>
</dbReference>
<organism evidence="8 9">
    <name type="scientific">Luteolibacter yonseiensis</name>
    <dbReference type="NCBI Taxonomy" id="1144680"/>
    <lineage>
        <taxon>Bacteria</taxon>
        <taxon>Pseudomonadati</taxon>
        <taxon>Verrucomicrobiota</taxon>
        <taxon>Verrucomicrobiia</taxon>
        <taxon>Verrucomicrobiales</taxon>
        <taxon>Verrucomicrobiaceae</taxon>
        <taxon>Luteolibacter</taxon>
    </lineage>
</organism>
<dbReference type="SUPFAM" id="SSF55729">
    <property type="entry name" value="Acyl-CoA N-acyltransferases (Nat)"/>
    <property type="match status" value="1"/>
</dbReference>
<sequence>MDLLNKNGVLKARISSLQPFVWVALFALAVYLLGKEWGGFHLDELDDALRRIGPWHILAALGLTAASLLCNASLDLVALRWLRKELPAGKVLGTALIAGSFSMNGGGTILGGGAIRMRFYGQYGLGGGEIAKITGFLMVAGWLGHALLAGALLCVSPPDVGWFSPMVGRGIGVLLLFSCGGICLLSAFGFRGKPVPFLPPWRLLLGAMVISCFDWLFAGLTLRVFLPEQIPTVSFLAATAVGQAVGAASHVPGGVGVMELFITKLSAGMVTQPVMVGALLTYRLTYYFIPFVFAVAAVAGREIWARRHWAKVTVDSTGMAWSAIAPRLAGMSALAGGFVLMLSATTPMESSRRELLEKFVPLPFVEASHFLSSIAGTVMIIVASGLLRRVRAAWWVAVLMAAGGMVFSLLKGFDWEEALVLAVFLASLLPFKEKFHRHAGIWTRRFSLQWWAVILSIIGLAIWFGFYTSRDVGYENHLWWEYSFDDDASRLLRGMAGSVFILVSVALLQYFRPAPPRKREPQPEFGKIMEMVSNTARCASSLALVGDKEFLFNFEQNAFLMYGDQGRTRVAMADPVGDEDKFEGLYWRFMEQANDEGMRVAFYQVGAAMIPVCVEMGLRIYKLGEEAMVPLDDFDLAGSDYKKFRKVMNRMEREGWLFEIWQPGVVAARLEELRAVSDAWLSHHSAREKGFSLGRFDDDYLRRLPVAVILVEGKVVAFGNIWPGNGRDELSTDLMRHLPDAPNGVMDCLFISLMLWGREKGYRWFDLGMAPLSGLTDHQFAPLWSRIGGLIYDKGEAFYNFNGLRAWKCKFNPVWQPRYLAISKAWDLPAAILDITTLIGKGPARPRGETVSTD</sequence>
<feature type="transmembrane region" description="Helical" evidence="6">
    <location>
        <begin position="233"/>
        <end position="251"/>
    </location>
</feature>
<evidence type="ECO:0000313" key="8">
    <source>
        <dbReference type="EMBL" id="MBK1814161.1"/>
    </source>
</evidence>
<feature type="transmembrane region" description="Helical" evidence="6">
    <location>
        <begin position="491"/>
        <end position="511"/>
    </location>
</feature>
<keyword evidence="4 6" id="KW-1133">Transmembrane helix</keyword>
<keyword evidence="3 6" id="KW-0812">Transmembrane</keyword>
<feature type="transmembrane region" description="Helical" evidence="6">
    <location>
        <begin position="284"/>
        <end position="304"/>
    </location>
</feature>
<evidence type="ECO:0000256" key="1">
    <source>
        <dbReference type="ARBA" id="ARBA00004651"/>
    </source>
</evidence>
<keyword evidence="9" id="KW-1185">Reference proteome</keyword>
<gene>
    <name evidence="8" type="primary">mprF</name>
    <name evidence="8" type="ORF">JIN84_00875</name>
</gene>
<feature type="transmembrane region" description="Helical" evidence="6">
    <location>
        <begin position="135"/>
        <end position="155"/>
    </location>
</feature>
<dbReference type="EMBL" id="JAENIK010000001">
    <property type="protein sequence ID" value="MBK1814161.1"/>
    <property type="molecule type" value="Genomic_DNA"/>
</dbReference>
<evidence type="ECO:0000256" key="4">
    <source>
        <dbReference type="ARBA" id="ARBA00022989"/>
    </source>
</evidence>